<dbReference type="InterPro" id="IPR043128">
    <property type="entry name" value="Rev_trsase/Diguanyl_cyclase"/>
</dbReference>
<dbReference type="CDD" id="cd01949">
    <property type="entry name" value="GGDEF"/>
    <property type="match status" value="1"/>
</dbReference>
<dbReference type="InterPro" id="IPR029787">
    <property type="entry name" value="Nucleotide_cyclase"/>
</dbReference>
<keyword evidence="4" id="KW-0808">Transferase</keyword>
<dbReference type="InterPro" id="IPR000160">
    <property type="entry name" value="GGDEF_dom"/>
</dbReference>
<accession>A0ABU5II13</accession>
<dbReference type="SUPFAM" id="SSF55073">
    <property type="entry name" value="Nucleotide cyclase"/>
    <property type="match status" value="1"/>
</dbReference>
<dbReference type="GO" id="GO:0052621">
    <property type="term" value="F:diguanylate cyclase activity"/>
    <property type="evidence" value="ECO:0007669"/>
    <property type="project" value="UniProtKB-EC"/>
</dbReference>
<dbReference type="PROSITE" id="PS50887">
    <property type="entry name" value="GGDEF"/>
    <property type="match status" value="1"/>
</dbReference>
<dbReference type="InterPro" id="IPR050469">
    <property type="entry name" value="Diguanylate_Cyclase"/>
</dbReference>
<reference evidence="4 5" key="1">
    <citation type="submission" date="2023-11" db="EMBL/GenBank/DDBJ databases">
        <title>Draft genome of Azohydromonas lata strain H1 (DSM1123), a polyhydroxyalkanoate producer.</title>
        <authorList>
            <person name="Traversa D."/>
            <person name="D'Addabbo P."/>
            <person name="Pazzani C."/>
            <person name="Manzari C."/>
            <person name="Chiara M."/>
            <person name="Scrascia M."/>
        </authorList>
    </citation>
    <scope>NUCLEOTIDE SEQUENCE [LARGE SCALE GENOMIC DNA]</scope>
    <source>
        <strain evidence="4 5">H1</strain>
    </source>
</reference>
<sequence>MTILIDHLADITGHRDRERADTLLLDTLRELLAPATVALHRCTGDSQSLQWRSRVPITGRGRRARDTGMVTRFEAHLVEEVDPAWMECLRRHQILEVEGHPTVMLLPLVVTGQGVGVVEVRSNGALGRHTRQTARAIVRLYGNFLALLDYGERDALTGLFNRKTFNECFMRIVLGSAPGAAAAGEAAEPPLSHYMAVLNLDHMKKVNDTFGHLVGDEVLLITSRVMRTALRTEEGLFRFGGEEFVVLLEAVDEESARQVLDRVREQVSQQHYPQAERVTVSIGFTELRPSDLPTSAIERADRALHLAKASGRNRVTGPAAMAQAGLEVAADYGGDVDLF</sequence>
<organism evidence="4 5">
    <name type="scientific">Azohydromonas lata</name>
    <dbReference type="NCBI Taxonomy" id="45677"/>
    <lineage>
        <taxon>Bacteria</taxon>
        <taxon>Pseudomonadati</taxon>
        <taxon>Pseudomonadota</taxon>
        <taxon>Betaproteobacteria</taxon>
        <taxon>Burkholderiales</taxon>
        <taxon>Sphaerotilaceae</taxon>
        <taxon>Azohydromonas</taxon>
    </lineage>
</organism>
<dbReference type="RefSeq" id="WP_322466790.1">
    <property type="nucleotide sequence ID" value="NZ_JAXOJX010000034.1"/>
</dbReference>
<dbReference type="NCBIfam" id="TIGR00254">
    <property type="entry name" value="GGDEF"/>
    <property type="match status" value="1"/>
</dbReference>
<comment type="catalytic activity">
    <reaction evidence="2">
        <text>2 GTP = 3',3'-c-di-GMP + 2 diphosphate</text>
        <dbReference type="Rhea" id="RHEA:24898"/>
        <dbReference type="ChEBI" id="CHEBI:33019"/>
        <dbReference type="ChEBI" id="CHEBI:37565"/>
        <dbReference type="ChEBI" id="CHEBI:58805"/>
        <dbReference type="EC" id="2.7.7.65"/>
    </reaction>
</comment>
<keyword evidence="5" id="KW-1185">Reference proteome</keyword>
<dbReference type="Proteomes" id="UP001293718">
    <property type="component" value="Unassembled WGS sequence"/>
</dbReference>
<dbReference type="Gene3D" id="3.30.70.270">
    <property type="match status" value="1"/>
</dbReference>
<evidence type="ECO:0000259" key="3">
    <source>
        <dbReference type="PROSITE" id="PS50887"/>
    </source>
</evidence>
<dbReference type="Pfam" id="PF00990">
    <property type="entry name" value="GGDEF"/>
    <property type="match status" value="1"/>
</dbReference>
<evidence type="ECO:0000256" key="2">
    <source>
        <dbReference type="ARBA" id="ARBA00034247"/>
    </source>
</evidence>
<dbReference type="PANTHER" id="PTHR45138">
    <property type="entry name" value="REGULATORY COMPONENTS OF SENSORY TRANSDUCTION SYSTEM"/>
    <property type="match status" value="1"/>
</dbReference>
<keyword evidence="4" id="KW-0548">Nucleotidyltransferase</keyword>
<comment type="caution">
    <text evidence="4">The sequence shown here is derived from an EMBL/GenBank/DDBJ whole genome shotgun (WGS) entry which is preliminary data.</text>
</comment>
<dbReference type="EC" id="2.7.7.65" evidence="1"/>
<dbReference type="EMBL" id="JAXOJX010000034">
    <property type="protein sequence ID" value="MDZ5458802.1"/>
    <property type="molecule type" value="Genomic_DNA"/>
</dbReference>
<name>A0ABU5II13_9BURK</name>
<dbReference type="PANTHER" id="PTHR45138:SF9">
    <property type="entry name" value="DIGUANYLATE CYCLASE DGCM-RELATED"/>
    <property type="match status" value="1"/>
</dbReference>
<proteinExistence type="predicted"/>
<protein>
    <recommendedName>
        <fullName evidence="1">diguanylate cyclase</fullName>
        <ecNumber evidence="1">2.7.7.65</ecNumber>
    </recommendedName>
</protein>
<gene>
    <name evidence="4" type="ORF">SM757_19660</name>
</gene>
<evidence type="ECO:0000313" key="4">
    <source>
        <dbReference type="EMBL" id="MDZ5458802.1"/>
    </source>
</evidence>
<dbReference type="SMART" id="SM00267">
    <property type="entry name" value="GGDEF"/>
    <property type="match status" value="1"/>
</dbReference>
<evidence type="ECO:0000256" key="1">
    <source>
        <dbReference type="ARBA" id="ARBA00012528"/>
    </source>
</evidence>
<evidence type="ECO:0000313" key="5">
    <source>
        <dbReference type="Proteomes" id="UP001293718"/>
    </source>
</evidence>
<feature type="domain" description="GGDEF" evidence="3">
    <location>
        <begin position="191"/>
        <end position="320"/>
    </location>
</feature>